<proteinExistence type="predicted"/>
<dbReference type="WBParaSite" id="RSKR_0000627300.1">
    <property type="protein sequence ID" value="RSKR_0000627300.1"/>
    <property type="gene ID" value="RSKR_0000627300"/>
</dbReference>
<name>A0AC35U0I6_9BILA</name>
<sequence>MALLHAAYSVKLIGLICMAVLIQNALGQAFYDEKPQQVQSNLDYDSCSSPWQWKCDNGECIASYDVCTDIPQCSDESDEKYCAGITRSTTPKPITTTPKGLTQSQPKTITKQTTSASTKYWNMPHFKMSAHAAYIGLSAAVLIFIVYIFVCNKKRRSVTYSFRKGEPTADDDEDDLLINSMYS</sequence>
<evidence type="ECO:0000313" key="1">
    <source>
        <dbReference type="Proteomes" id="UP000095286"/>
    </source>
</evidence>
<organism evidence="1 2">
    <name type="scientific">Rhabditophanes sp. KR3021</name>
    <dbReference type="NCBI Taxonomy" id="114890"/>
    <lineage>
        <taxon>Eukaryota</taxon>
        <taxon>Metazoa</taxon>
        <taxon>Ecdysozoa</taxon>
        <taxon>Nematoda</taxon>
        <taxon>Chromadorea</taxon>
        <taxon>Rhabditida</taxon>
        <taxon>Tylenchina</taxon>
        <taxon>Panagrolaimomorpha</taxon>
        <taxon>Strongyloidoidea</taxon>
        <taxon>Alloionematidae</taxon>
        <taxon>Rhabditophanes</taxon>
    </lineage>
</organism>
<protein>
    <submittedName>
        <fullName evidence="2">GRANULINS domain-containing protein</fullName>
    </submittedName>
</protein>
<accession>A0AC35U0I6</accession>
<dbReference type="Proteomes" id="UP000095286">
    <property type="component" value="Unplaced"/>
</dbReference>
<reference evidence="2" key="1">
    <citation type="submission" date="2016-11" db="UniProtKB">
        <authorList>
            <consortium name="WormBaseParasite"/>
        </authorList>
    </citation>
    <scope>IDENTIFICATION</scope>
    <source>
        <strain evidence="2">KR3021</strain>
    </source>
</reference>
<evidence type="ECO:0000313" key="2">
    <source>
        <dbReference type="WBParaSite" id="RSKR_0000627300.1"/>
    </source>
</evidence>